<dbReference type="AlphaFoldDB" id="A0A1A9EU94"/>
<dbReference type="PANTHER" id="PTHR35894:SF7">
    <property type="entry name" value="GENERAL SECRETION PATHWAY PROTEIN A-RELATED"/>
    <property type="match status" value="1"/>
</dbReference>
<dbReference type="KEGG" id="mars:A8C75_01985"/>
<dbReference type="GO" id="GO:0016887">
    <property type="term" value="F:ATP hydrolysis activity"/>
    <property type="evidence" value="ECO:0007669"/>
    <property type="project" value="InterPro"/>
</dbReference>
<evidence type="ECO:0000313" key="4">
    <source>
        <dbReference type="Proteomes" id="UP000078070"/>
    </source>
</evidence>
<accession>A0A1A9EU94</accession>
<keyword evidence="4" id="KW-1185">Reference proteome</keyword>
<dbReference type="Gene3D" id="3.30.70.1070">
    <property type="entry name" value="Sporulation related repeat"/>
    <property type="match status" value="1"/>
</dbReference>
<dbReference type="PANTHER" id="PTHR35894">
    <property type="entry name" value="GENERAL SECRETION PATHWAY PROTEIN A-RELATED"/>
    <property type="match status" value="1"/>
</dbReference>
<reference evidence="4" key="1">
    <citation type="submission" date="2016-05" db="EMBL/GenBank/DDBJ databases">
        <authorList>
            <person name="Baek K."/>
            <person name="Yang S.-J."/>
        </authorList>
    </citation>
    <scope>NUCLEOTIDE SEQUENCE [LARGE SCALE GENOMIC DNA]</scope>
    <source>
        <strain evidence="4">ST58-10</strain>
    </source>
</reference>
<dbReference type="InterPro" id="IPR036680">
    <property type="entry name" value="SPOR-like_sf"/>
</dbReference>
<name>A0A1A9EU94_9GAMM</name>
<dbReference type="GO" id="GO:0042834">
    <property type="term" value="F:peptidoglycan binding"/>
    <property type="evidence" value="ECO:0007669"/>
    <property type="project" value="InterPro"/>
</dbReference>
<dbReference type="Gene3D" id="3.40.50.300">
    <property type="entry name" value="P-loop containing nucleotide triphosphate hydrolases"/>
    <property type="match status" value="1"/>
</dbReference>
<dbReference type="InterPro" id="IPR049945">
    <property type="entry name" value="AAA_22"/>
</dbReference>
<dbReference type="SUPFAM" id="SSF52540">
    <property type="entry name" value="P-loop containing nucleoside triphosphate hydrolases"/>
    <property type="match status" value="1"/>
</dbReference>
<evidence type="ECO:0000256" key="1">
    <source>
        <dbReference type="SAM" id="Phobius"/>
    </source>
</evidence>
<gene>
    <name evidence="3" type="ORF">A8C75_01985</name>
</gene>
<dbReference type="Pfam" id="PF05036">
    <property type="entry name" value="SPOR"/>
    <property type="match status" value="1"/>
</dbReference>
<reference evidence="3 4" key="2">
    <citation type="journal article" date="2018" name="Int. J. Syst. Evol. Microbiol.">
        <title>Marinobacterium aestuarii sp. nov., a benzene-degrading marine bacterium isolated from estuary sediment.</title>
        <authorList>
            <person name="Bae S.S."/>
            <person name="Jung J."/>
            <person name="Chung D."/>
            <person name="Baek K."/>
        </authorList>
    </citation>
    <scope>NUCLEOTIDE SEQUENCE [LARGE SCALE GENOMIC DNA]</scope>
    <source>
        <strain evidence="3 4">ST58-10</strain>
    </source>
</reference>
<dbReference type="EMBL" id="CP015839">
    <property type="protein sequence ID" value="ANG61352.1"/>
    <property type="molecule type" value="Genomic_DNA"/>
</dbReference>
<protein>
    <recommendedName>
        <fullName evidence="2">SPOR domain-containing protein</fullName>
    </recommendedName>
</protein>
<dbReference type="STRING" id="1821621.A8C75_01985"/>
<feature type="domain" description="SPOR" evidence="2">
    <location>
        <begin position="471"/>
        <end position="549"/>
    </location>
</feature>
<sequence>MNGQMRQQVAAGVAAASSSPYVGDNRVEYFEPPSRLQLLDKLHHLLRFSDFLLVVQGGAGSGKSSLLRQLRPQAGDGRLCHLVLQESTGTSALLRQLCADCGLDIADCRTDGQLLELIHREAQYARDAGIQWLLLVDDAEKLDDEALELLINLQRAGIASIRTVLAGRSIAQRLEATGLAQELDGRMHKESLQPFDDDEAGDFIRLRYPALEVLDSRKLQQLVSSSDRMPGSLERLASKALRLKSPMPVKPAKAPPVRRDKSGLVLGGASLMLVVIVAMAGWIYWQPESASSISERVSVPLAVPVIAASVDQPVTPIDVIEASPQFTEPFPAPAKDAVLPAEPVADLAVRQALGAVVDSTKLAAPVFLPALSAQDLLPDAHETIPVTQAVAQPAVRGSAQPNSDLLEVVVAAEPTVAPRQEPGMVEVATRARLSGAVKESAGANRLPVVAKSAASALPQATGMQSEDELLSWPDKGYTLQLLGARQLETARDFIADQQDPAAFNYFSTLYKGKPWHVVVIGRYGSRKEAGAAVQELPKSLQKLKPWARSIQSVKADIRKTSR</sequence>
<evidence type="ECO:0000259" key="2">
    <source>
        <dbReference type="PROSITE" id="PS51724"/>
    </source>
</evidence>
<dbReference type="InterPro" id="IPR052026">
    <property type="entry name" value="ExeA_AAA_ATPase_DNA-bind"/>
</dbReference>
<dbReference type="InterPro" id="IPR027417">
    <property type="entry name" value="P-loop_NTPase"/>
</dbReference>
<evidence type="ECO:0000313" key="3">
    <source>
        <dbReference type="EMBL" id="ANG61352.1"/>
    </source>
</evidence>
<keyword evidence="1" id="KW-0472">Membrane</keyword>
<dbReference type="Pfam" id="PF13401">
    <property type="entry name" value="AAA_22"/>
    <property type="match status" value="1"/>
</dbReference>
<feature type="transmembrane region" description="Helical" evidence="1">
    <location>
        <begin position="263"/>
        <end position="285"/>
    </location>
</feature>
<organism evidence="3 4">
    <name type="scientific">Marinobacterium aestuarii</name>
    <dbReference type="NCBI Taxonomy" id="1821621"/>
    <lineage>
        <taxon>Bacteria</taxon>
        <taxon>Pseudomonadati</taxon>
        <taxon>Pseudomonadota</taxon>
        <taxon>Gammaproteobacteria</taxon>
        <taxon>Oceanospirillales</taxon>
        <taxon>Oceanospirillaceae</taxon>
        <taxon>Marinobacterium</taxon>
    </lineage>
</organism>
<dbReference type="SUPFAM" id="SSF110997">
    <property type="entry name" value="Sporulation related repeat"/>
    <property type="match status" value="1"/>
</dbReference>
<proteinExistence type="predicted"/>
<dbReference type="PROSITE" id="PS51724">
    <property type="entry name" value="SPOR"/>
    <property type="match status" value="1"/>
</dbReference>
<keyword evidence="1" id="KW-1133">Transmembrane helix</keyword>
<dbReference type="InterPro" id="IPR007730">
    <property type="entry name" value="SPOR-like_dom"/>
</dbReference>
<dbReference type="Proteomes" id="UP000078070">
    <property type="component" value="Chromosome"/>
</dbReference>
<keyword evidence="1" id="KW-0812">Transmembrane</keyword>